<dbReference type="EMBL" id="PYOJ01000005">
    <property type="protein sequence ID" value="PSV91844.1"/>
    <property type="molecule type" value="Genomic_DNA"/>
</dbReference>
<dbReference type="Gene3D" id="3.40.190.100">
    <property type="entry name" value="Glycine betaine-binding periplasmic protein, domain 2"/>
    <property type="match status" value="1"/>
</dbReference>
<dbReference type="InterPro" id="IPR007210">
    <property type="entry name" value="ABC_Gly_betaine_transp_sub-bd"/>
</dbReference>
<proteinExistence type="predicted"/>
<organism evidence="3 4">
    <name type="scientific">Photobacterium leiognathi</name>
    <dbReference type="NCBI Taxonomy" id="553611"/>
    <lineage>
        <taxon>Bacteria</taxon>
        <taxon>Pseudomonadati</taxon>
        <taxon>Pseudomonadota</taxon>
        <taxon>Gammaproteobacteria</taxon>
        <taxon>Vibrionales</taxon>
        <taxon>Vibrionaceae</taxon>
        <taxon>Photobacterium</taxon>
    </lineage>
</organism>
<reference evidence="3 4" key="1">
    <citation type="submission" date="2018-03" db="EMBL/GenBank/DDBJ databases">
        <title>Whole genome sequencing of Histamine producing bacteria.</title>
        <authorList>
            <person name="Butler K."/>
        </authorList>
    </citation>
    <scope>NUCLEOTIDE SEQUENCE [LARGE SCALE GENOMIC DNA]</scope>
    <source>
        <strain evidence="3 4">ATCC 33979</strain>
    </source>
</reference>
<evidence type="ECO:0000259" key="2">
    <source>
        <dbReference type="Pfam" id="PF04069"/>
    </source>
</evidence>
<evidence type="ECO:0000313" key="3">
    <source>
        <dbReference type="EMBL" id="PSV91844.1"/>
    </source>
</evidence>
<sequence length="333" mass="36392">MRKLLAATVLLTAISATQAYASECGKVTIADMNWNSATLLANVDRFILQHGYGCETDLVPGDTMPTGTSMVEKGEPDIAPEFWSNSMKAALDRGVEEGRILYAGKSFSDGGEEGFWVPEYMVKKDPSLATIEGIKKNAKLFKHPEDDDKSAFYNCPAGWNCQISAGNLFEALKLEDAGFELIDPGSGAGLSGSIAKAYERGEAWFGYYWAPTAVLGKYKMVKVDFGSGIDAKYFKECLTNAECVDPKVSMYPPSNVDTVITTSFAKRSPAAVEYLGKRSFTNTQMNSLLAWMEDNQADGEAVMEEVLTNHEDIWVKWVSPEVADKVRGALADL</sequence>
<evidence type="ECO:0000256" key="1">
    <source>
        <dbReference type="SAM" id="SignalP"/>
    </source>
</evidence>
<comment type="caution">
    <text evidence="3">The sequence shown here is derived from an EMBL/GenBank/DDBJ whole genome shotgun (WGS) entry which is preliminary data.</text>
</comment>
<dbReference type="Pfam" id="PF04069">
    <property type="entry name" value="OpuAC"/>
    <property type="match status" value="1"/>
</dbReference>
<dbReference type="CDD" id="cd13641">
    <property type="entry name" value="PBP2_HisX_like"/>
    <property type="match status" value="1"/>
</dbReference>
<protein>
    <submittedName>
        <fullName evidence="3">ABC transporter substrate-binding protein</fullName>
    </submittedName>
</protein>
<evidence type="ECO:0000313" key="4">
    <source>
        <dbReference type="Proteomes" id="UP000240410"/>
    </source>
</evidence>
<dbReference type="RefSeq" id="WP_045068799.1">
    <property type="nucleotide sequence ID" value="NZ_JZSL01000006.1"/>
</dbReference>
<feature type="chain" id="PRO_5015722405" evidence="1">
    <location>
        <begin position="22"/>
        <end position="333"/>
    </location>
</feature>
<accession>A0A2T3MDW1</accession>
<name>A0A2T3MDW1_PHOLE</name>
<dbReference type="AlphaFoldDB" id="A0A2T3MDW1"/>
<dbReference type="STRING" id="553611.GCA_001557755_03372"/>
<keyword evidence="1" id="KW-0732">Signal</keyword>
<dbReference type="GO" id="GO:0022857">
    <property type="term" value="F:transmembrane transporter activity"/>
    <property type="evidence" value="ECO:0007669"/>
    <property type="project" value="InterPro"/>
</dbReference>
<feature type="domain" description="ABC-type glycine betaine transport system substrate-binding" evidence="2">
    <location>
        <begin position="26"/>
        <end position="305"/>
    </location>
</feature>
<gene>
    <name evidence="3" type="ORF">CTM89_06135</name>
</gene>
<dbReference type="SUPFAM" id="SSF53850">
    <property type="entry name" value="Periplasmic binding protein-like II"/>
    <property type="match status" value="1"/>
</dbReference>
<dbReference type="GO" id="GO:0043190">
    <property type="term" value="C:ATP-binding cassette (ABC) transporter complex"/>
    <property type="evidence" value="ECO:0007669"/>
    <property type="project" value="InterPro"/>
</dbReference>
<dbReference type="Proteomes" id="UP000240410">
    <property type="component" value="Unassembled WGS sequence"/>
</dbReference>
<dbReference type="Gene3D" id="3.10.105.10">
    <property type="entry name" value="Dipeptide-binding Protein, Domain 3"/>
    <property type="match status" value="1"/>
</dbReference>
<dbReference type="OrthoDB" id="9786266at2"/>
<feature type="signal peptide" evidence="1">
    <location>
        <begin position="1"/>
        <end position="21"/>
    </location>
</feature>